<gene>
    <name evidence="3" type="primary">scdh-16</name>
</gene>
<dbReference type="InterPro" id="IPR020904">
    <property type="entry name" value="Sc_DH/Rdtase_CS"/>
</dbReference>
<evidence type="ECO:0000313" key="3">
    <source>
        <dbReference type="EMBL" id="QWX95813.1"/>
    </source>
</evidence>
<accession>A0A0K0ELG7</accession>
<reference evidence="3" key="3">
    <citation type="journal article" date="2021" name="Sci. Rep.">
        <title>Transcriptional profiles in Strongyloides stercoralis males reveal deviations from the Caenorhabditis sex determination model.</title>
        <authorList>
            <person name="Gonzalez Akimori D"/>
            <person name="Dalessandro EJ"/>
            <person name="Nolan TJ"/>
            <person name="Stieha CR"/>
            <person name="Lok JB Stoltzfus.JDC."/>
        </authorList>
    </citation>
    <scope>NUCLEOTIDE SEQUENCE</scope>
    <source>
        <strain evidence="3">PV001</strain>
    </source>
</reference>
<name>A0A0K0ELG7_STRER</name>
<dbReference type="PANTHER" id="PTHR43313">
    <property type="entry name" value="SHORT-CHAIN DEHYDROGENASE/REDUCTASE FAMILY 9C"/>
    <property type="match status" value="1"/>
</dbReference>
<evidence type="ECO:0000313" key="4">
    <source>
        <dbReference type="Proteomes" id="UP000035681"/>
    </source>
</evidence>
<sequence length="358" mass="41061">MVLLIENIYIIAFLTTIIYFLIKRYYYENIPLKDIKGKFVFVTGCDSGFGRLLVHELLKKNINVIAGLYTEGGKNDLIKECCNKEIYLGDLYTVSLDVTKIESVKTAYKYIENLMNEKRTTLWSVVNNAGANIVKGPIEWYTVEDFKMHIDVNLMGPIRVCQTFIPLLKKSKGRFVTMISCSGRIHGFFLGPYTTSKFGLRGYMDSLRLDLQPFGISVHVLEPGAFKTPLTEDKLLADRMEKAFNSLSDEAKNDYGSEFKNNLIVNWQKGVDIAASSNLYLVVNNYIHAITSATPRHRYLCGYDAWFLFLPLSFLPSHIQDKILYFLYTCHPSLNLKLTVQKREPIFPEINNNDKKFV</sequence>
<dbReference type="PANTHER" id="PTHR43313:SF1">
    <property type="entry name" value="3BETA-HYDROXYSTEROID DEHYDROGENASE DHS-16"/>
    <property type="match status" value="1"/>
</dbReference>
<organism evidence="5">
    <name type="scientific">Strongyloides stercoralis</name>
    <name type="common">Threadworm</name>
    <dbReference type="NCBI Taxonomy" id="6248"/>
    <lineage>
        <taxon>Eukaryota</taxon>
        <taxon>Metazoa</taxon>
        <taxon>Ecdysozoa</taxon>
        <taxon>Nematoda</taxon>
        <taxon>Chromadorea</taxon>
        <taxon>Rhabditida</taxon>
        <taxon>Tylenchina</taxon>
        <taxon>Panagrolaimomorpha</taxon>
        <taxon>Strongyloidoidea</taxon>
        <taxon>Strongyloididae</taxon>
        <taxon>Strongyloides</taxon>
    </lineage>
</organism>
<reference evidence="3" key="1">
    <citation type="journal article" date="2012" name="PLoS Negl. Trop. Dis.">
        <title>RNAseq analysis of the parasitic nematode Strongyloides stercoralis reveals divergent regulation of canonical dauer pathways.</title>
        <authorList>
            <person name="Stoltzfus JD"/>
            <person name="Minot S"/>
            <person name="Berriman M"/>
            <person name="Nolan TJ Lok.JB."/>
        </authorList>
    </citation>
    <scope>NUCLEOTIDE SEQUENCE</scope>
    <source>
        <strain evidence="3">PV001</strain>
    </source>
</reference>
<dbReference type="STRING" id="6248.A0A0K0ELG7"/>
<dbReference type="PROSITE" id="PS00061">
    <property type="entry name" value="ADH_SHORT"/>
    <property type="match status" value="1"/>
</dbReference>
<dbReference type="PRINTS" id="PR00081">
    <property type="entry name" value="GDHRDH"/>
</dbReference>
<dbReference type="Gene3D" id="3.40.50.720">
    <property type="entry name" value="NAD(P)-binding Rossmann-like Domain"/>
    <property type="match status" value="1"/>
</dbReference>
<dbReference type="WBParaSite" id="TCONS_00001389.p1">
    <property type="protein sequence ID" value="TCONS_00001389.p1"/>
    <property type="gene ID" value="XLOC_001278"/>
</dbReference>
<reference evidence="5" key="2">
    <citation type="submission" date="2015-08" db="UniProtKB">
        <authorList>
            <consortium name="WormBaseParasite"/>
        </authorList>
    </citation>
    <scope>IDENTIFICATION</scope>
</reference>
<dbReference type="AlphaFoldDB" id="A0A0K0ELG7"/>
<dbReference type="GO" id="GO:0008202">
    <property type="term" value="P:steroid metabolic process"/>
    <property type="evidence" value="ECO:0007669"/>
    <property type="project" value="TreeGrafter"/>
</dbReference>
<dbReference type="InterPro" id="IPR036291">
    <property type="entry name" value="NAD(P)-bd_dom_sf"/>
</dbReference>
<proteinExistence type="evidence at transcript level"/>
<dbReference type="WBParaSite" id="SSTP_0001031100.1">
    <property type="protein sequence ID" value="SSTP_0001031100.1"/>
    <property type="gene ID" value="SSTP_0001031100"/>
</dbReference>
<dbReference type="Proteomes" id="UP000035681">
    <property type="component" value="Unplaced"/>
</dbReference>
<reference evidence="3" key="4">
    <citation type="submission" date="2021-05" db="EMBL/GenBank/DDBJ databases">
        <authorList>
            <person name="Stoltzfus J.D.C."/>
        </authorList>
    </citation>
    <scope>NUCLEOTIDE SEQUENCE</scope>
    <source>
        <strain evidence="3">PV001</strain>
    </source>
</reference>
<dbReference type="GO" id="GO:0016491">
    <property type="term" value="F:oxidoreductase activity"/>
    <property type="evidence" value="ECO:0007669"/>
    <property type="project" value="UniProtKB-KW"/>
</dbReference>
<dbReference type="Pfam" id="PF00106">
    <property type="entry name" value="adh_short"/>
    <property type="match status" value="1"/>
</dbReference>
<evidence type="ECO:0000313" key="5">
    <source>
        <dbReference type="WBParaSite" id="SSTP_0001031100.1"/>
    </source>
</evidence>
<dbReference type="EMBL" id="MZ297853">
    <property type="protein sequence ID" value="QWX95813.1"/>
    <property type="molecule type" value="mRNA"/>
</dbReference>
<keyword evidence="2" id="KW-1133">Transmembrane helix</keyword>
<feature type="transmembrane region" description="Helical" evidence="2">
    <location>
        <begin position="6"/>
        <end position="22"/>
    </location>
</feature>
<dbReference type="InterPro" id="IPR002347">
    <property type="entry name" value="SDR_fam"/>
</dbReference>
<keyword evidence="1" id="KW-0560">Oxidoreductase</keyword>
<dbReference type="SUPFAM" id="SSF51735">
    <property type="entry name" value="NAD(P)-binding Rossmann-fold domains"/>
    <property type="match status" value="1"/>
</dbReference>
<evidence type="ECO:0000256" key="1">
    <source>
        <dbReference type="ARBA" id="ARBA00023002"/>
    </source>
</evidence>
<protein>
    <submittedName>
        <fullName evidence="3 5">Short-chain dehydrogenase</fullName>
    </submittedName>
</protein>
<keyword evidence="4" id="KW-1185">Reference proteome</keyword>
<keyword evidence="2" id="KW-0812">Transmembrane</keyword>
<evidence type="ECO:0000256" key="2">
    <source>
        <dbReference type="SAM" id="Phobius"/>
    </source>
</evidence>
<keyword evidence="2" id="KW-0472">Membrane</keyword>